<evidence type="ECO:0008006" key="3">
    <source>
        <dbReference type="Google" id="ProtNLM"/>
    </source>
</evidence>
<dbReference type="Proteomes" id="UP000290602">
    <property type="component" value="Unassembled WGS sequence"/>
</dbReference>
<evidence type="ECO:0000313" key="1">
    <source>
        <dbReference type="EMBL" id="RXI79546.1"/>
    </source>
</evidence>
<evidence type="ECO:0000313" key="2">
    <source>
        <dbReference type="Proteomes" id="UP000290602"/>
    </source>
</evidence>
<proteinExistence type="predicted"/>
<name>A0A4Q0VLK8_9LACO</name>
<comment type="caution">
    <text evidence="1">The sequence shown here is derived from an EMBL/GenBank/DDBJ whole genome shotgun (WGS) entry which is preliminary data.</text>
</comment>
<organism evidence="1 2">
    <name type="scientific">Levilactobacillus suantsaii</name>
    <dbReference type="NCBI Taxonomy" id="2292255"/>
    <lineage>
        <taxon>Bacteria</taxon>
        <taxon>Bacillati</taxon>
        <taxon>Bacillota</taxon>
        <taxon>Bacilli</taxon>
        <taxon>Lactobacillales</taxon>
        <taxon>Lactobacillaceae</taxon>
        <taxon>Levilactobacillus</taxon>
    </lineage>
</organism>
<sequence length="212" mass="21920">MMIKKQLFSALAVAGLVLPLGFAVTPALAATGDTTTTAPQTATGKATVAVTPGTLAFATDNGKAVVPSFDFNVGLDSLDKAVPAANSGDLKIDNFLGDGSSWSLTATLGQFNTVNKDQKPQGTLEFDSSALSKTDATDKLKTTQETLASPTTATEKVAPKTLFSAPQNDEDGMGTLSMTLQPKLTNFSGVDRTGTYTADLTYTLTSGPQKQS</sequence>
<accession>A0A4Q0VLK8</accession>
<gene>
    <name evidence="1" type="ORF">DXH47_02140</name>
</gene>
<dbReference type="EMBL" id="QXIL01000003">
    <property type="protein sequence ID" value="RXI79546.1"/>
    <property type="molecule type" value="Genomic_DNA"/>
</dbReference>
<dbReference type="RefSeq" id="WP_129031435.1">
    <property type="nucleotide sequence ID" value="NZ_CP059603.1"/>
</dbReference>
<keyword evidence="2" id="KW-1185">Reference proteome</keyword>
<reference evidence="1 2" key="1">
    <citation type="submission" date="2018-08" db="EMBL/GenBank/DDBJ databases">
        <title>Lactobacillus suantsai sp. nov., isolated from traditional fermented suan-tsai in Taiwan.</title>
        <authorList>
            <person name="Huang C.-H."/>
        </authorList>
    </citation>
    <scope>NUCLEOTIDE SEQUENCE [LARGE SCALE GENOMIC DNA]</scope>
    <source>
        <strain evidence="1 2">BCRC 12945</strain>
    </source>
</reference>
<protein>
    <recommendedName>
        <fullName evidence="3">WxL domain-containing protein</fullName>
    </recommendedName>
</protein>
<dbReference type="AlphaFoldDB" id="A0A4Q0VLK8"/>